<keyword evidence="3 5" id="KW-0732">Signal</keyword>
<feature type="signal peptide" evidence="5">
    <location>
        <begin position="1"/>
        <end position="21"/>
    </location>
</feature>
<dbReference type="Gene3D" id="3.40.190.10">
    <property type="entry name" value="Periplasmic binding protein-like II"/>
    <property type="match status" value="1"/>
</dbReference>
<dbReference type="AlphaFoldDB" id="A0A553JWZ9"/>
<organism evidence="6 7">
    <name type="scientific">Tessaracoccus rhinocerotis</name>
    <dbReference type="NCBI Taxonomy" id="1689449"/>
    <lineage>
        <taxon>Bacteria</taxon>
        <taxon>Bacillati</taxon>
        <taxon>Actinomycetota</taxon>
        <taxon>Actinomycetes</taxon>
        <taxon>Propionibacteriales</taxon>
        <taxon>Propionibacteriaceae</taxon>
        <taxon>Tessaracoccus</taxon>
    </lineage>
</organism>
<keyword evidence="7" id="KW-1185">Reference proteome</keyword>
<evidence type="ECO:0000313" key="6">
    <source>
        <dbReference type="EMBL" id="TRY17001.1"/>
    </source>
</evidence>
<dbReference type="OrthoDB" id="3171346at2"/>
<dbReference type="PANTHER" id="PTHR30061">
    <property type="entry name" value="MALTOSE-BINDING PERIPLASMIC PROTEIN"/>
    <property type="match status" value="1"/>
</dbReference>
<proteinExistence type="inferred from homology"/>
<accession>A0A553JWZ9</accession>
<sequence length="433" mass="45578">MKTRSILAAAAALSLALTACGGETPAEDPTEGATNGAEVSPEGIDDGTELTMWTRAPLERQAKNAVEAYNATHENQVILEILPNDDVEGKVGGAIQTDTLPDILAGDVVRIPYWVEQGVFTDITDHISTLDVDNLQQGHIDAGTIDGRMHTLPFVTDISVMVWNKDLYEEAGLDPEQGPTTVGEFLEQAKAVADLGKDGVAGSYLAGQSGGALVFTLFPMMWASGEEPLGAGGTEANVASENAKAIYAAYNELANTSNGLGAGSKEETGATWTAPFQEGNIGVMQYPYTAVTGLFDTVDFEIGVAGIPGVDGNQSTFLGGDALGISRSSENVEQAWNFMSWLMSDEAQQTVFADNDDTASSLSVLENGYADADERTLIANATIKDGRTPVAIYFNEAFNAAGSNWQLLIQDAVWGDGSQVDTLNEEISATLGG</sequence>
<reference evidence="6 7" key="1">
    <citation type="submission" date="2019-07" db="EMBL/GenBank/DDBJ databases">
        <authorList>
            <person name="Zhou L.-Y."/>
        </authorList>
    </citation>
    <scope>NUCLEOTIDE SEQUENCE [LARGE SCALE GENOMIC DNA]</scope>
    <source>
        <strain evidence="6 7">YIM 101269</strain>
    </source>
</reference>
<dbReference type="RefSeq" id="WP_143939144.1">
    <property type="nucleotide sequence ID" value="NZ_VKKG01000006.1"/>
</dbReference>
<evidence type="ECO:0000256" key="1">
    <source>
        <dbReference type="ARBA" id="ARBA00008520"/>
    </source>
</evidence>
<dbReference type="Proteomes" id="UP000317638">
    <property type="component" value="Unassembled WGS sequence"/>
</dbReference>
<evidence type="ECO:0000256" key="2">
    <source>
        <dbReference type="ARBA" id="ARBA00022448"/>
    </source>
</evidence>
<dbReference type="GO" id="GO:0042956">
    <property type="term" value="P:maltodextrin transmembrane transport"/>
    <property type="evidence" value="ECO:0007669"/>
    <property type="project" value="TreeGrafter"/>
</dbReference>
<dbReference type="PANTHER" id="PTHR30061:SF50">
    <property type="entry name" value="MALTOSE_MALTODEXTRIN-BINDING PERIPLASMIC PROTEIN"/>
    <property type="match status" value="1"/>
</dbReference>
<dbReference type="Pfam" id="PF13416">
    <property type="entry name" value="SBP_bac_8"/>
    <property type="match status" value="1"/>
</dbReference>
<feature type="region of interest" description="Disordered" evidence="4">
    <location>
        <begin position="22"/>
        <end position="47"/>
    </location>
</feature>
<dbReference type="GO" id="GO:0055052">
    <property type="term" value="C:ATP-binding cassette (ABC) transporter complex, substrate-binding subunit-containing"/>
    <property type="evidence" value="ECO:0007669"/>
    <property type="project" value="TreeGrafter"/>
</dbReference>
<keyword evidence="2" id="KW-0813">Transport</keyword>
<dbReference type="SUPFAM" id="SSF53850">
    <property type="entry name" value="Periplasmic binding protein-like II"/>
    <property type="match status" value="1"/>
</dbReference>
<dbReference type="InterPro" id="IPR006059">
    <property type="entry name" value="SBP"/>
</dbReference>
<feature type="chain" id="PRO_5038721605" evidence="5">
    <location>
        <begin position="22"/>
        <end position="433"/>
    </location>
</feature>
<dbReference type="PROSITE" id="PS51257">
    <property type="entry name" value="PROKAR_LIPOPROTEIN"/>
    <property type="match status" value="1"/>
</dbReference>
<evidence type="ECO:0000313" key="7">
    <source>
        <dbReference type="Proteomes" id="UP000317638"/>
    </source>
</evidence>
<protein>
    <submittedName>
        <fullName evidence="6">Sugar ABC transporter substrate-binding protein</fullName>
    </submittedName>
</protein>
<dbReference type="GO" id="GO:0015768">
    <property type="term" value="P:maltose transport"/>
    <property type="evidence" value="ECO:0007669"/>
    <property type="project" value="TreeGrafter"/>
</dbReference>
<evidence type="ECO:0000256" key="5">
    <source>
        <dbReference type="SAM" id="SignalP"/>
    </source>
</evidence>
<evidence type="ECO:0000256" key="4">
    <source>
        <dbReference type="SAM" id="MobiDB-lite"/>
    </source>
</evidence>
<evidence type="ECO:0000256" key="3">
    <source>
        <dbReference type="ARBA" id="ARBA00022729"/>
    </source>
</evidence>
<comment type="caution">
    <text evidence="6">The sequence shown here is derived from an EMBL/GenBank/DDBJ whole genome shotgun (WGS) entry which is preliminary data.</text>
</comment>
<dbReference type="CDD" id="cd13585">
    <property type="entry name" value="PBP2_TMBP_like"/>
    <property type="match status" value="1"/>
</dbReference>
<comment type="similarity">
    <text evidence="1">Belongs to the bacterial solute-binding protein 1 family.</text>
</comment>
<dbReference type="GO" id="GO:1901982">
    <property type="term" value="F:maltose binding"/>
    <property type="evidence" value="ECO:0007669"/>
    <property type="project" value="TreeGrafter"/>
</dbReference>
<name>A0A553JWZ9_9ACTN</name>
<dbReference type="EMBL" id="VKKG01000006">
    <property type="protein sequence ID" value="TRY17001.1"/>
    <property type="molecule type" value="Genomic_DNA"/>
</dbReference>
<gene>
    <name evidence="6" type="ORF">FOJ82_14185</name>
</gene>